<dbReference type="EMBL" id="UYRS01001495">
    <property type="protein sequence ID" value="VDK24931.1"/>
    <property type="molecule type" value="Genomic_DNA"/>
</dbReference>
<organism evidence="3">
    <name type="scientific">Taenia asiatica</name>
    <name type="common">Asian tapeworm</name>
    <dbReference type="NCBI Taxonomy" id="60517"/>
    <lineage>
        <taxon>Eukaryota</taxon>
        <taxon>Metazoa</taxon>
        <taxon>Spiralia</taxon>
        <taxon>Lophotrochozoa</taxon>
        <taxon>Platyhelminthes</taxon>
        <taxon>Cestoda</taxon>
        <taxon>Eucestoda</taxon>
        <taxon>Cyclophyllidea</taxon>
        <taxon>Taeniidae</taxon>
        <taxon>Taenia</taxon>
    </lineage>
</organism>
<evidence type="ECO:0000313" key="3">
    <source>
        <dbReference type="WBParaSite" id="TASK_0000234701-mRNA-1"/>
    </source>
</evidence>
<dbReference type="Proteomes" id="UP000282613">
    <property type="component" value="Unassembled WGS sequence"/>
</dbReference>
<keyword evidence="2" id="KW-1185">Reference proteome</keyword>
<evidence type="ECO:0000313" key="1">
    <source>
        <dbReference type="EMBL" id="VDK24931.1"/>
    </source>
</evidence>
<gene>
    <name evidence="1" type="ORF">TASK_LOCUS2348</name>
</gene>
<protein>
    <submittedName>
        <fullName evidence="3">F-box domain-containing protein</fullName>
    </submittedName>
</protein>
<reference evidence="1 2" key="2">
    <citation type="submission" date="2018-11" db="EMBL/GenBank/DDBJ databases">
        <authorList>
            <consortium name="Pathogen Informatics"/>
        </authorList>
    </citation>
    <scope>NUCLEOTIDE SEQUENCE [LARGE SCALE GENOMIC DNA]</scope>
</reference>
<dbReference type="AlphaFoldDB" id="A0A0R3VY53"/>
<evidence type="ECO:0000313" key="2">
    <source>
        <dbReference type="Proteomes" id="UP000282613"/>
    </source>
</evidence>
<reference evidence="3" key="1">
    <citation type="submission" date="2017-02" db="UniProtKB">
        <authorList>
            <consortium name="WormBaseParasite"/>
        </authorList>
    </citation>
    <scope>IDENTIFICATION</scope>
</reference>
<dbReference type="WBParaSite" id="TASK_0000234701-mRNA-1">
    <property type="protein sequence ID" value="TASK_0000234701-mRNA-1"/>
    <property type="gene ID" value="TASK_0000234701"/>
</dbReference>
<sequence>MANRPPLDAYGVTLAAVKPLNFGLRVSRLITLGCRHFGLIQNTFLHERQLRASRLIGGNAGGDVHEGHQVIMEGHRRIRHARAIKLFGEAKPRQTVKAMAAYDHLERVVTSLCKPDDGNFETRRSGGSEAGHTSASMMRSGGPCCNFSLPMHEVAANPTRSSLTTMAEAFAWKEPNFVELTHGVAVETLPDNLQITICKYLDAADIVNAYQTLTTMEPPPMSLTLKGILSSCVGQMEWVDAENPCVLCSTLATANIEAESVAAPDLEGKVLCKAVLCYQEKCRFPLNGFVSPQSLWKKTPRLPLMLILDTESKEMEIFDVILSRACRLHRKDEMFANLHKMFQMAALQIVDTYVEGSSQDQKVWRNNVPAHLPKM</sequence>
<name>A0A0R3VY53_TAEAS</name>
<proteinExistence type="predicted"/>
<accession>A0A0R3VY53</accession>